<accession>A0A9D4GZQ8</accession>
<reference evidence="1" key="2">
    <citation type="submission" date="2020-11" db="EMBL/GenBank/DDBJ databases">
        <authorList>
            <person name="McCartney M.A."/>
            <person name="Auch B."/>
            <person name="Kono T."/>
            <person name="Mallez S."/>
            <person name="Becker A."/>
            <person name="Gohl D.M."/>
            <person name="Silverstein K.A.T."/>
            <person name="Koren S."/>
            <person name="Bechman K.B."/>
            <person name="Herman A."/>
            <person name="Abrahante J.E."/>
            <person name="Garbe J."/>
        </authorList>
    </citation>
    <scope>NUCLEOTIDE SEQUENCE</scope>
    <source>
        <strain evidence="1">Duluth1</strain>
        <tissue evidence="1">Whole animal</tissue>
    </source>
</reference>
<organism evidence="1 2">
    <name type="scientific">Dreissena polymorpha</name>
    <name type="common">Zebra mussel</name>
    <name type="synonym">Mytilus polymorpha</name>
    <dbReference type="NCBI Taxonomy" id="45954"/>
    <lineage>
        <taxon>Eukaryota</taxon>
        <taxon>Metazoa</taxon>
        <taxon>Spiralia</taxon>
        <taxon>Lophotrochozoa</taxon>
        <taxon>Mollusca</taxon>
        <taxon>Bivalvia</taxon>
        <taxon>Autobranchia</taxon>
        <taxon>Heteroconchia</taxon>
        <taxon>Euheterodonta</taxon>
        <taxon>Imparidentia</taxon>
        <taxon>Neoheterodontei</taxon>
        <taxon>Myida</taxon>
        <taxon>Dreissenoidea</taxon>
        <taxon>Dreissenidae</taxon>
        <taxon>Dreissena</taxon>
    </lineage>
</organism>
<dbReference type="EMBL" id="JAIWYP010000005">
    <property type="protein sequence ID" value="KAH3825953.1"/>
    <property type="molecule type" value="Genomic_DNA"/>
</dbReference>
<dbReference type="Proteomes" id="UP000828390">
    <property type="component" value="Unassembled WGS sequence"/>
</dbReference>
<name>A0A9D4GZQ8_DREPO</name>
<evidence type="ECO:0000313" key="2">
    <source>
        <dbReference type="Proteomes" id="UP000828390"/>
    </source>
</evidence>
<comment type="caution">
    <text evidence="1">The sequence shown here is derived from an EMBL/GenBank/DDBJ whole genome shotgun (WGS) entry which is preliminary data.</text>
</comment>
<keyword evidence="2" id="KW-1185">Reference proteome</keyword>
<sequence length="51" mass="5816">MERGREGCWGNKHAHWHWVSIPVSEAGFYNGGVDKLEVNEPVLVNINKQIL</sequence>
<protein>
    <submittedName>
        <fullName evidence="1">Uncharacterized protein</fullName>
    </submittedName>
</protein>
<dbReference type="AlphaFoldDB" id="A0A9D4GZQ8"/>
<reference evidence="1" key="1">
    <citation type="journal article" date="2019" name="bioRxiv">
        <title>The Genome of the Zebra Mussel, Dreissena polymorpha: A Resource for Invasive Species Research.</title>
        <authorList>
            <person name="McCartney M.A."/>
            <person name="Auch B."/>
            <person name="Kono T."/>
            <person name="Mallez S."/>
            <person name="Zhang Y."/>
            <person name="Obille A."/>
            <person name="Becker A."/>
            <person name="Abrahante J.E."/>
            <person name="Garbe J."/>
            <person name="Badalamenti J.P."/>
            <person name="Herman A."/>
            <person name="Mangelson H."/>
            <person name="Liachko I."/>
            <person name="Sullivan S."/>
            <person name="Sone E.D."/>
            <person name="Koren S."/>
            <person name="Silverstein K.A.T."/>
            <person name="Beckman K.B."/>
            <person name="Gohl D.M."/>
        </authorList>
    </citation>
    <scope>NUCLEOTIDE SEQUENCE</scope>
    <source>
        <strain evidence="1">Duluth1</strain>
        <tissue evidence="1">Whole animal</tissue>
    </source>
</reference>
<proteinExistence type="predicted"/>
<evidence type="ECO:0000313" key="1">
    <source>
        <dbReference type="EMBL" id="KAH3825953.1"/>
    </source>
</evidence>
<gene>
    <name evidence="1" type="ORF">DPMN_127840</name>
</gene>